<dbReference type="RefSeq" id="WP_007992269.1">
    <property type="nucleotide sequence ID" value="NZ_BAEM01000063.1"/>
</dbReference>
<sequence length="74" mass="8355">MSNIINAQQAVLIDNIDFETTMKIAEEELRRNIATEELKIWAIRDRVISPAAAAKISSLSLDNIDGLYHTKRLT</sequence>
<dbReference type="EMBL" id="BAEM01000063">
    <property type="protein sequence ID" value="GAC12580.1"/>
    <property type="molecule type" value="Genomic_DNA"/>
</dbReference>
<reference evidence="1 2" key="1">
    <citation type="journal article" date="2017" name="Antonie Van Leeuwenhoek">
        <title>Rhizobium rhizosphaerae sp. nov., a novel species isolated from rice rhizosphere.</title>
        <authorList>
            <person name="Zhao J.J."/>
            <person name="Zhang J."/>
            <person name="Zhang R.J."/>
            <person name="Zhang C.W."/>
            <person name="Yin H.Q."/>
            <person name="Zhang X.X."/>
        </authorList>
    </citation>
    <scope>NUCLEOTIDE SEQUENCE [LARGE SCALE GENOMIC DNA]</scope>
    <source>
        <strain evidence="1 2">S18K6</strain>
    </source>
</reference>
<proteinExistence type="predicted"/>
<protein>
    <submittedName>
        <fullName evidence="1">Uncharacterized protein</fullName>
    </submittedName>
</protein>
<organism evidence="1 2">
    <name type="scientific">Paraglaciecola chathamensis S18K6</name>
    <dbReference type="NCBI Taxonomy" id="1127672"/>
    <lineage>
        <taxon>Bacteria</taxon>
        <taxon>Pseudomonadati</taxon>
        <taxon>Pseudomonadota</taxon>
        <taxon>Gammaproteobacteria</taxon>
        <taxon>Alteromonadales</taxon>
        <taxon>Alteromonadaceae</taxon>
        <taxon>Paraglaciecola</taxon>
    </lineage>
</organism>
<gene>
    <name evidence="1" type="ORF">GCHA_4663</name>
</gene>
<dbReference type="AlphaFoldDB" id="A0AAV3V7Z7"/>
<evidence type="ECO:0000313" key="2">
    <source>
        <dbReference type="Proteomes" id="UP000006320"/>
    </source>
</evidence>
<evidence type="ECO:0000313" key="1">
    <source>
        <dbReference type="EMBL" id="GAC12580.1"/>
    </source>
</evidence>
<accession>A0AAV3V7Z7</accession>
<comment type="caution">
    <text evidence="1">The sequence shown here is derived from an EMBL/GenBank/DDBJ whole genome shotgun (WGS) entry which is preliminary data.</text>
</comment>
<dbReference type="Proteomes" id="UP000006320">
    <property type="component" value="Unassembled WGS sequence"/>
</dbReference>
<name>A0AAV3V7Z7_9ALTE</name>